<protein>
    <recommendedName>
        <fullName evidence="3">F-box domain-containing protein</fullName>
    </recommendedName>
</protein>
<comment type="caution">
    <text evidence="1">The sequence shown here is derived from an EMBL/GenBank/DDBJ whole genome shotgun (WGS) entry which is preliminary data.</text>
</comment>
<dbReference type="InterPro" id="IPR032675">
    <property type="entry name" value="LRR_dom_sf"/>
</dbReference>
<dbReference type="InterPro" id="IPR036047">
    <property type="entry name" value="F-box-like_dom_sf"/>
</dbReference>
<evidence type="ECO:0000313" key="2">
    <source>
        <dbReference type="Proteomes" id="UP000023152"/>
    </source>
</evidence>
<organism evidence="1 2">
    <name type="scientific">Reticulomyxa filosa</name>
    <dbReference type="NCBI Taxonomy" id="46433"/>
    <lineage>
        <taxon>Eukaryota</taxon>
        <taxon>Sar</taxon>
        <taxon>Rhizaria</taxon>
        <taxon>Retaria</taxon>
        <taxon>Foraminifera</taxon>
        <taxon>Monothalamids</taxon>
        <taxon>Reticulomyxidae</taxon>
        <taxon>Reticulomyxa</taxon>
    </lineage>
</organism>
<gene>
    <name evidence="1" type="ORF">RFI_09035</name>
</gene>
<name>X6NQ96_RETFI</name>
<keyword evidence="2" id="KW-1185">Reference proteome</keyword>
<sequence length="343" mass="39378">MNTATTKLLQWVDEVTTSHRELWKLFELDLLDFNIIKAQIKKEITTNTFVLTKRQWPTSQASQLAYSLLPLDALLPADVIVYVFQFLSLKEIAKTIRQISTRWNALTYTRMAPYFENYALSIHLTSTWTNIEVAQLKGNARVCAVHHRTMCRNYVDETTSNLLRSVRGVSQVYIEVLSGLQARRLYLNILCHLEKYTLLPHLEVLKCDYLDKFIVPFLSKCVNLTELELYYVSPHVLDGSDDISTIVSDNDNDDDNDDGNNDKGPLKVSISVNADQMTSNFEDSKQYAQLPKLRVMHAFGINPTCLLHPNVIRQVCTQTTKGLESIQTLKILLIYVYIFICFL</sequence>
<dbReference type="AlphaFoldDB" id="X6NQ96"/>
<evidence type="ECO:0000313" key="1">
    <source>
        <dbReference type="EMBL" id="ETO28093.1"/>
    </source>
</evidence>
<proteinExistence type="predicted"/>
<dbReference type="EMBL" id="ASPP01006868">
    <property type="protein sequence ID" value="ETO28093.1"/>
    <property type="molecule type" value="Genomic_DNA"/>
</dbReference>
<accession>X6NQ96</accession>
<reference evidence="1 2" key="1">
    <citation type="journal article" date="2013" name="Curr. Biol.">
        <title>The Genome of the Foraminiferan Reticulomyxa filosa.</title>
        <authorList>
            <person name="Glockner G."/>
            <person name="Hulsmann N."/>
            <person name="Schleicher M."/>
            <person name="Noegel A.A."/>
            <person name="Eichinger L."/>
            <person name="Gallinger C."/>
            <person name="Pawlowski J."/>
            <person name="Sierra R."/>
            <person name="Euteneuer U."/>
            <person name="Pillet L."/>
            <person name="Moustafa A."/>
            <person name="Platzer M."/>
            <person name="Groth M."/>
            <person name="Szafranski K."/>
            <person name="Schliwa M."/>
        </authorList>
    </citation>
    <scope>NUCLEOTIDE SEQUENCE [LARGE SCALE GENOMIC DNA]</scope>
</reference>
<dbReference type="Proteomes" id="UP000023152">
    <property type="component" value="Unassembled WGS sequence"/>
</dbReference>
<dbReference type="Gene3D" id="3.80.10.10">
    <property type="entry name" value="Ribonuclease Inhibitor"/>
    <property type="match status" value="1"/>
</dbReference>
<evidence type="ECO:0008006" key="3">
    <source>
        <dbReference type="Google" id="ProtNLM"/>
    </source>
</evidence>
<dbReference type="SUPFAM" id="SSF81383">
    <property type="entry name" value="F-box domain"/>
    <property type="match status" value="1"/>
</dbReference>